<dbReference type="KEGG" id="atm:ANT_15150"/>
<dbReference type="HOGENOM" id="CLU_034545_4_1_0"/>
<dbReference type="Gene3D" id="3.60.40.10">
    <property type="entry name" value="PPM-type phosphatase domain"/>
    <property type="match status" value="1"/>
</dbReference>
<evidence type="ECO:0000313" key="3">
    <source>
        <dbReference type="Proteomes" id="UP000008922"/>
    </source>
</evidence>
<gene>
    <name evidence="2" type="ordered locus">ANT_15150</name>
</gene>
<keyword evidence="3" id="KW-1185">Reference proteome</keyword>
<dbReference type="PANTHER" id="PTHR47992">
    <property type="entry name" value="PROTEIN PHOSPHATASE"/>
    <property type="match status" value="1"/>
</dbReference>
<protein>
    <recommendedName>
        <fullName evidence="1">PPM-type phosphatase domain-containing protein</fullName>
    </recommendedName>
</protein>
<evidence type="ECO:0000259" key="1">
    <source>
        <dbReference type="PROSITE" id="PS51746"/>
    </source>
</evidence>
<dbReference type="RefSeq" id="WP_013559925.1">
    <property type="nucleotide sequence ID" value="NC_014960.1"/>
</dbReference>
<organism evidence="2 3">
    <name type="scientific">Anaerolinea thermophila (strain DSM 14523 / JCM 11388 / NBRC 100420 / UNI-1)</name>
    <dbReference type="NCBI Taxonomy" id="926569"/>
    <lineage>
        <taxon>Bacteria</taxon>
        <taxon>Bacillati</taxon>
        <taxon>Chloroflexota</taxon>
        <taxon>Anaerolineae</taxon>
        <taxon>Anaerolineales</taxon>
        <taxon>Anaerolineaceae</taxon>
        <taxon>Anaerolinea</taxon>
    </lineage>
</organism>
<dbReference type="EMBL" id="AP012029">
    <property type="protein sequence ID" value="BAJ63543.1"/>
    <property type="molecule type" value="Genomic_DNA"/>
</dbReference>
<evidence type="ECO:0000313" key="2">
    <source>
        <dbReference type="EMBL" id="BAJ63543.1"/>
    </source>
</evidence>
<dbReference type="GO" id="GO:0004722">
    <property type="term" value="F:protein serine/threonine phosphatase activity"/>
    <property type="evidence" value="ECO:0007669"/>
    <property type="project" value="InterPro"/>
</dbReference>
<dbReference type="InParanoid" id="E8N529"/>
<dbReference type="InterPro" id="IPR036457">
    <property type="entry name" value="PPM-type-like_dom_sf"/>
</dbReference>
<dbReference type="CDD" id="cd00143">
    <property type="entry name" value="PP2Cc"/>
    <property type="match status" value="1"/>
</dbReference>
<reference evidence="2 3" key="1">
    <citation type="submission" date="2010-12" db="EMBL/GenBank/DDBJ databases">
        <title>Whole genome sequence of Anaerolinea thermophila UNI-1.</title>
        <authorList>
            <person name="Narita-Yamada S."/>
            <person name="Kishi E."/>
            <person name="Watanabe Y."/>
            <person name="Takasaki K."/>
            <person name="Ankai A."/>
            <person name="Oguchi A."/>
            <person name="Fukui S."/>
            <person name="Takahashi M."/>
            <person name="Yashiro I."/>
            <person name="Hosoyama A."/>
            <person name="Sekiguchi Y."/>
            <person name="Hanada S."/>
            <person name="Fujita N."/>
        </authorList>
    </citation>
    <scope>NUCLEOTIDE SEQUENCE [LARGE SCALE GENOMIC DNA]</scope>
    <source>
        <strain evidence="3">DSM 14523 / JCM 11388 / NBRC 100420 / UNI-1</strain>
    </source>
</reference>
<dbReference type="AlphaFoldDB" id="E8N529"/>
<keyword evidence="2" id="KW-0378">Hydrolase</keyword>
<dbReference type="SMART" id="SM00332">
    <property type="entry name" value="PP2Cc"/>
    <property type="match status" value="1"/>
</dbReference>
<feature type="domain" description="PPM-type phosphatase" evidence="1">
    <location>
        <begin position="51"/>
        <end position="301"/>
    </location>
</feature>
<dbReference type="PROSITE" id="PS51746">
    <property type="entry name" value="PPM_2"/>
    <property type="match status" value="1"/>
</dbReference>
<sequence length="303" mass="32489">MLDFFKKLFGKKQIEPTKPVAMVGIETAPLSEEQLQSVLPEMVHISPPQYQVGMGISVGRQREVNEDTIFALSATIADGVRDLPFGVFVLADGMGGHASGEVASAAAAKTMAQFILNKISPLMLSVELEGAGESIQEMMENGVREAHRAVLKAAPGGGTTLTAVLALGEQITIAHVGDSRVYFVYPDGRVQVKTQDHSLVHRLKELGQITDKEASSHPQRNILYRALGQSEPFRPDIITCEFPHPGSLLICSDGLWGVLPEESIAHIVNTSKNPAQACQTLVESANIAGGPDNISVILAQYLS</sequence>
<dbReference type="Pfam" id="PF13672">
    <property type="entry name" value="PP2C_2"/>
    <property type="match status" value="1"/>
</dbReference>
<accession>E8N529</accession>
<dbReference type="STRING" id="926569.ANT_15150"/>
<dbReference type="Proteomes" id="UP000008922">
    <property type="component" value="Chromosome"/>
</dbReference>
<dbReference type="OrthoDB" id="152713at2"/>
<proteinExistence type="predicted"/>
<dbReference type="SUPFAM" id="SSF81606">
    <property type="entry name" value="PP2C-like"/>
    <property type="match status" value="1"/>
</dbReference>
<name>E8N529_ANATU</name>
<dbReference type="eggNOG" id="COG0631">
    <property type="taxonomic scope" value="Bacteria"/>
</dbReference>
<dbReference type="InterPro" id="IPR015655">
    <property type="entry name" value="PP2C"/>
</dbReference>
<dbReference type="InterPro" id="IPR001932">
    <property type="entry name" value="PPM-type_phosphatase-like_dom"/>
</dbReference>
<dbReference type="SMART" id="SM00331">
    <property type="entry name" value="PP2C_SIG"/>
    <property type="match status" value="1"/>
</dbReference>
<dbReference type="FunCoup" id="E8N529">
    <property type="interactions" value="116"/>
</dbReference>